<keyword evidence="1" id="KW-0472">Membrane</keyword>
<dbReference type="EMBL" id="LN868939">
    <property type="protein sequence ID" value="CRY80059.1"/>
    <property type="molecule type" value="Genomic_DNA"/>
</dbReference>
<feature type="chain" id="PRO_5039361233" evidence="2">
    <location>
        <begin position="33"/>
        <end position="348"/>
    </location>
</feature>
<dbReference type="KEGG" id="nfr:ERS450000_03661"/>
<dbReference type="Pfam" id="PF10092">
    <property type="entry name" value="DUF2330"/>
    <property type="match status" value="1"/>
</dbReference>
<keyword evidence="1" id="KW-1133">Transmembrane helix</keyword>
<evidence type="ECO:0000256" key="1">
    <source>
        <dbReference type="SAM" id="Phobius"/>
    </source>
</evidence>
<dbReference type="InterPro" id="IPR019283">
    <property type="entry name" value="DUF2330"/>
</dbReference>
<feature type="signal peptide" evidence="2">
    <location>
        <begin position="1"/>
        <end position="32"/>
    </location>
</feature>
<dbReference type="AlphaFoldDB" id="A0A0H5NYE8"/>
<sequence length="348" mass="36465">MRTATAARLAAAAAVLCTALGMGAVAPASACACGGVVSPGDTARVDQETAVLAWDGRRETILMRLALTAESEHAALIVPTPRPATVTAGSPDTFAELSRLTAPEFVVETEWFADAADGSGAPAAVAPTVLDQVRLGPLEATTLSGGDLTGLRTWLGANGYALRPEVTATLAPYVREGWSFVAMRLTGAQPLDGALDPVRLSFDSDRLVYPMRMSAAARTPQSVHLYVLDRHRVARADDDAAHHYSSVEFAGRVDPADVADPLLRELTAAGQDYLTEMQVHIADPATVTADFTFTAAPEDADYRRRFVQTDEVMLFGLPAGYVVLGAAGLAAAVVVIAVVRVARARPGA</sequence>
<dbReference type="PROSITE" id="PS51257">
    <property type="entry name" value="PROKAR_LIPOPROTEIN"/>
    <property type="match status" value="1"/>
</dbReference>
<evidence type="ECO:0000256" key="2">
    <source>
        <dbReference type="SAM" id="SignalP"/>
    </source>
</evidence>
<evidence type="ECO:0000313" key="3">
    <source>
        <dbReference type="EMBL" id="CRY80059.1"/>
    </source>
</evidence>
<accession>A0A0H5NYE8</accession>
<keyword evidence="1" id="KW-0812">Transmembrane</keyword>
<geneLocation type="plasmid" evidence="3">
    <name>2</name>
</geneLocation>
<keyword evidence="2" id="KW-0732">Signal</keyword>
<name>A0A0H5NYE8_NOCFR</name>
<dbReference type="Proteomes" id="UP000057820">
    <property type="component" value="Plasmid 2"/>
</dbReference>
<feature type="transmembrane region" description="Helical" evidence="1">
    <location>
        <begin position="312"/>
        <end position="339"/>
    </location>
</feature>
<protein>
    <submittedName>
        <fullName evidence="3">Uncharacterized protein conserved in bacteria (DUF2330)</fullName>
    </submittedName>
</protein>
<dbReference type="RefSeq" id="WP_060593650.1">
    <property type="nucleotide sequence ID" value="NZ_CP031418.1"/>
</dbReference>
<organism evidence="3 4">
    <name type="scientific">Nocardia farcinica</name>
    <dbReference type="NCBI Taxonomy" id="37329"/>
    <lineage>
        <taxon>Bacteria</taxon>
        <taxon>Bacillati</taxon>
        <taxon>Actinomycetota</taxon>
        <taxon>Actinomycetes</taxon>
        <taxon>Mycobacteriales</taxon>
        <taxon>Nocardiaceae</taxon>
        <taxon>Nocardia</taxon>
    </lineage>
</organism>
<gene>
    <name evidence="3" type="ORF">ERS450000_03661</name>
</gene>
<evidence type="ECO:0000313" key="4">
    <source>
        <dbReference type="Proteomes" id="UP000057820"/>
    </source>
</evidence>
<reference evidence="4" key="1">
    <citation type="submission" date="2015-03" db="EMBL/GenBank/DDBJ databases">
        <authorList>
            <consortium name="Pathogen Informatics"/>
        </authorList>
    </citation>
    <scope>NUCLEOTIDE SEQUENCE [LARGE SCALE GENOMIC DNA]</scope>
    <source>
        <strain evidence="4">NCTC11134</strain>
        <plasmid evidence="4">2</plasmid>
    </source>
</reference>
<keyword evidence="3" id="KW-0614">Plasmid</keyword>
<proteinExistence type="predicted"/>